<proteinExistence type="predicted"/>
<dbReference type="InterPro" id="IPR013783">
    <property type="entry name" value="Ig-like_fold"/>
</dbReference>
<dbReference type="Pfam" id="PF08205">
    <property type="entry name" value="C2-set_2"/>
    <property type="match status" value="2"/>
</dbReference>
<dbReference type="OrthoDB" id="6413693at2759"/>
<dbReference type="InterPro" id="IPR013162">
    <property type="entry name" value="CD80_C2-set"/>
</dbReference>
<dbReference type="PANTHER" id="PTHR45889">
    <property type="entry name" value="IG-LIKE DOMAIN-CONTAINING PROTEIN"/>
    <property type="match status" value="1"/>
</dbReference>
<sequence>MVYGEEELSVSITPHIYADDGDVVELDFICEGSREYGVCRWIIHDNAFTYELEDVNFDGNPLTCDFRITSERLESLLDAQDTHPSGEWRCTLHDAGGIFGSGTAQLTAAVTPKPPEIVPPEGISVREDEFAELTCTSARGRPGSNITWYIADTEGEIISPLEELAQCNITVEERDLDREIVDVISTVNCTFPPETNGRKLMCWADHPYATQLTVAVTPDPPQIDPPEGISVREDEFADLTCTSAKGRPGSSITWHIADTEGNIISPLEELAQCNITVEETLHDEEIVDVISTVNCTFPPETNGRKLMCWADHPYASQNFTSVDVNVEFVSLPYEIEGDVPPGFLSVEGDSYTFYAVPVGTRVELKVLFQASGLPSAVRWKSDSFGELESVSRNSKYESKPARLYSAEGEKGPEVDRTDVYVASLVIDPTSAKDFTVSYEFQVEDDVCIPGGNTPECMTIDFVITEGAKTVEAGRWGEGFSKVH</sequence>
<protein>
    <submittedName>
        <fullName evidence="2">Uncharacterized protein</fullName>
    </submittedName>
</protein>
<dbReference type="InterPro" id="IPR036179">
    <property type="entry name" value="Ig-like_dom_sf"/>
</dbReference>
<evidence type="ECO:0000256" key="1">
    <source>
        <dbReference type="ARBA" id="ARBA00023157"/>
    </source>
</evidence>
<reference evidence="2" key="1">
    <citation type="submission" date="2020-11" db="EMBL/GenBank/DDBJ databases">
        <authorList>
            <person name="Tran Van P."/>
        </authorList>
    </citation>
    <scope>NUCLEOTIDE SEQUENCE</scope>
</reference>
<keyword evidence="1" id="KW-1015">Disulfide bond</keyword>
<dbReference type="Gene3D" id="2.60.40.10">
    <property type="entry name" value="Immunoglobulins"/>
    <property type="match status" value="2"/>
</dbReference>
<dbReference type="InterPro" id="IPR007110">
    <property type="entry name" value="Ig-like_dom"/>
</dbReference>
<dbReference type="AlphaFoldDB" id="A0A7R8WJJ4"/>
<dbReference type="PROSITE" id="PS50835">
    <property type="entry name" value="IG_LIKE"/>
    <property type="match status" value="1"/>
</dbReference>
<name>A0A7R8WJJ4_9CRUS</name>
<evidence type="ECO:0000313" key="2">
    <source>
        <dbReference type="EMBL" id="CAD7232130.1"/>
    </source>
</evidence>
<dbReference type="SUPFAM" id="SSF48726">
    <property type="entry name" value="Immunoglobulin"/>
    <property type="match status" value="2"/>
</dbReference>
<dbReference type="EMBL" id="OB664254">
    <property type="protein sequence ID" value="CAD7232130.1"/>
    <property type="molecule type" value="Genomic_DNA"/>
</dbReference>
<organism evidence="2">
    <name type="scientific">Cyprideis torosa</name>
    <dbReference type="NCBI Taxonomy" id="163714"/>
    <lineage>
        <taxon>Eukaryota</taxon>
        <taxon>Metazoa</taxon>
        <taxon>Ecdysozoa</taxon>
        <taxon>Arthropoda</taxon>
        <taxon>Crustacea</taxon>
        <taxon>Oligostraca</taxon>
        <taxon>Ostracoda</taxon>
        <taxon>Podocopa</taxon>
        <taxon>Podocopida</taxon>
        <taxon>Cytherocopina</taxon>
        <taxon>Cytheroidea</taxon>
        <taxon>Cytherideidae</taxon>
        <taxon>Cyprideis</taxon>
    </lineage>
</organism>
<accession>A0A7R8WJJ4</accession>
<dbReference type="PANTHER" id="PTHR45889:SF8">
    <property type="entry name" value="IG-LIKE DOMAIN-CONTAINING PROTEIN"/>
    <property type="match status" value="1"/>
</dbReference>
<gene>
    <name evidence="2" type="ORF">CTOB1V02_LOCUS9971</name>
</gene>